<organism evidence="2 3">
    <name type="scientific">Paraoerskovia marina</name>
    <dbReference type="NCBI Taxonomy" id="545619"/>
    <lineage>
        <taxon>Bacteria</taxon>
        <taxon>Bacillati</taxon>
        <taxon>Actinomycetota</taxon>
        <taxon>Actinomycetes</taxon>
        <taxon>Micrococcales</taxon>
        <taxon>Cellulomonadaceae</taxon>
        <taxon>Paraoerskovia</taxon>
    </lineage>
</organism>
<dbReference type="eggNOG" id="ENOG5032S5B">
    <property type="taxonomic scope" value="Bacteria"/>
</dbReference>
<evidence type="ECO:0000256" key="1">
    <source>
        <dbReference type="SAM" id="Phobius"/>
    </source>
</evidence>
<reference evidence="2 3" key="1">
    <citation type="submission" date="2016-10" db="EMBL/GenBank/DDBJ databases">
        <authorList>
            <person name="de Groot N.N."/>
        </authorList>
    </citation>
    <scope>NUCLEOTIDE SEQUENCE [LARGE SCALE GENOMIC DNA]</scope>
    <source>
        <strain evidence="2 3">DSM 22126</strain>
    </source>
</reference>
<feature type="transmembrane region" description="Helical" evidence="1">
    <location>
        <begin position="63"/>
        <end position="95"/>
    </location>
</feature>
<proteinExistence type="predicted"/>
<feature type="transmembrane region" description="Helical" evidence="1">
    <location>
        <begin position="115"/>
        <end position="133"/>
    </location>
</feature>
<accession>A0A1H1UHV4</accession>
<dbReference type="OrthoDB" id="3267263at2"/>
<keyword evidence="3" id="KW-1185">Reference proteome</keyword>
<dbReference type="EMBL" id="LT629776">
    <property type="protein sequence ID" value="SDS71439.1"/>
    <property type="molecule type" value="Genomic_DNA"/>
</dbReference>
<protein>
    <recommendedName>
        <fullName evidence="4">DoxX protein</fullName>
    </recommendedName>
</protein>
<dbReference type="RefSeq" id="WP_083372510.1">
    <property type="nucleotide sequence ID" value="NZ_LT629776.1"/>
</dbReference>
<dbReference type="AlphaFoldDB" id="A0A1H1UHV4"/>
<sequence>MAQLSQYIPRLAAGAFILSSGLDKRGADAGTAAYLHGTAAAALPFLDEVEPEEFTKALSTGEIALGAALVTPFVPSGLVGVALGAFSGALVGIYLKTPGLTREDGVRPTPEGIGMAKDVFLLGIAGGLVAGALRRKR</sequence>
<name>A0A1H1UHV4_9CELL</name>
<keyword evidence="1" id="KW-1133">Transmembrane helix</keyword>
<evidence type="ECO:0000313" key="2">
    <source>
        <dbReference type="EMBL" id="SDS71439.1"/>
    </source>
</evidence>
<evidence type="ECO:0000313" key="3">
    <source>
        <dbReference type="Proteomes" id="UP000185663"/>
    </source>
</evidence>
<gene>
    <name evidence="2" type="ORF">SAMN04489860_2189</name>
</gene>
<dbReference type="Proteomes" id="UP000185663">
    <property type="component" value="Chromosome I"/>
</dbReference>
<evidence type="ECO:0008006" key="4">
    <source>
        <dbReference type="Google" id="ProtNLM"/>
    </source>
</evidence>
<keyword evidence="1" id="KW-0472">Membrane</keyword>
<keyword evidence="1" id="KW-0812">Transmembrane</keyword>